<dbReference type="PANTHER" id="PTHR43479:SF16">
    <property type="entry name" value="HTH TETR-TYPE DOMAIN-CONTAINING PROTEIN"/>
    <property type="match status" value="1"/>
</dbReference>
<dbReference type="Gene3D" id="1.10.357.10">
    <property type="entry name" value="Tetracycline Repressor, domain 2"/>
    <property type="match status" value="1"/>
</dbReference>
<feature type="DNA-binding region" description="H-T-H motif" evidence="2">
    <location>
        <begin position="44"/>
        <end position="63"/>
    </location>
</feature>
<dbReference type="GO" id="GO:0003677">
    <property type="term" value="F:DNA binding"/>
    <property type="evidence" value="ECO:0007669"/>
    <property type="project" value="UniProtKB-UniRule"/>
</dbReference>
<dbReference type="InterPro" id="IPR039532">
    <property type="entry name" value="TetR_C_Firmicutes"/>
</dbReference>
<keyword evidence="3" id="KW-1133">Transmembrane helix</keyword>
<dbReference type="SUPFAM" id="SSF46689">
    <property type="entry name" value="Homeodomain-like"/>
    <property type="match status" value="1"/>
</dbReference>
<dbReference type="InterPro" id="IPR009057">
    <property type="entry name" value="Homeodomain-like_sf"/>
</dbReference>
<gene>
    <name evidence="5" type="ORF">EPA93_08370</name>
</gene>
<dbReference type="KEGG" id="kbs:EPA93_08370"/>
<keyword evidence="3" id="KW-0812">Transmembrane</keyword>
<protein>
    <submittedName>
        <fullName evidence="5">TetR/AcrR family transcriptional regulator</fullName>
    </submittedName>
</protein>
<dbReference type="InterPro" id="IPR050624">
    <property type="entry name" value="HTH-type_Tx_Regulator"/>
</dbReference>
<dbReference type="EMBL" id="CP035758">
    <property type="protein sequence ID" value="QBD76018.1"/>
    <property type="molecule type" value="Genomic_DNA"/>
</dbReference>
<evidence type="ECO:0000313" key="6">
    <source>
        <dbReference type="Proteomes" id="UP000290365"/>
    </source>
</evidence>
<keyword evidence="1 2" id="KW-0238">DNA-binding</keyword>
<evidence type="ECO:0000256" key="1">
    <source>
        <dbReference type="ARBA" id="ARBA00023125"/>
    </source>
</evidence>
<keyword evidence="6" id="KW-1185">Reference proteome</keyword>
<evidence type="ECO:0000259" key="4">
    <source>
        <dbReference type="PROSITE" id="PS50977"/>
    </source>
</evidence>
<feature type="domain" description="HTH tetR-type" evidence="4">
    <location>
        <begin position="21"/>
        <end position="81"/>
    </location>
</feature>
<dbReference type="Proteomes" id="UP000290365">
    <property type="component" value="Chromosome"/>
</dbReference>
<sequence length="200" mass="23160">MLDKERASMSHTQEPVDLRVRRTHKLLWEALLALMGEREFETLTVKDICERAMVHRTTFYNHYEDKYDLLRCGMQETYEMLMAQSNRANEGASTYQVFFVHVASHKHLYRIMLCGQGGNDFQGWLRDRFMESLEAKMQQAEQAGKQWGAPLPLLAHFYAGAIVSMLAWWIVNDLPASVEQMAHYLQGLMVEPSSLQGEAR</sequence>
<dbReference type="Pfam" id="PF00440">
    <property type="entry name" value="TetR_N"/>
    <property type="match status" value="1"/>
</dbReference>
<dbReference type="PANTHER" id="PTHR43479">
    <property type="entry name" value="ACREF/ENVCD OPERON REPRESSOR-RELATED"/>
    <property type="match status" value="1"/>
</dbReference>
<dbReference type="OrthoDB" id="154075at2"/>
<dbReference type="Pfam" id="PF14278">
    <property type="entry name" value="TetR_C_8"/>
    <property type="match status" value="1"/>
</dbReference>
<evidence type="ECO:0000256" key="2">
    <source>
        <dbReference type="PROSITE-ProRule" id="PRU00335"/>
    </source>
</evidence>
<reference evidence="5 6" key="1">
    <citation type="submission" date="2019-01" db="EMBL/GenBank/DDBJ databases">
        <title>Ktedonosporobacter rubrisoli SCAWS-G2.</title>
        <authorList>
            <person name="Huang Y."/>
            <person name="Yan B."/>
        </authorList>
    </citation>
    <scope>NUCLEOTIDE SEQUENCE [LARGE SCALE GENOMIC DNA]</scope>
    <source>
        <strain evidence="5 6">SCAWS-G2</strain>
    </source>
</reference>
<accession>A0A4P6JLD6</accession>
<proteinExistence type="predicted"/>
<feature type="transmembrane region" description="Helical" evidence="3">
    <location>
        <begin position="153"/>
        <end position="171"/>
    </location>
</feature>
<dbReference type="InterPro" id="IPR001647">
    <property type="entry name" value="HTH_TetR"/>
</dbReference>
<dbReference type="PROSITE" id="PS50977">
    <property type="entry name" value="HTH_TETR_2"/>
    <property type="match status" value="1"/>
</dbReference>
<evidence type="ECO:0000313" key="5">
    <source>
        <dbReference type="EMBL" id="QBD76018.1"/>
    </source>
</evidence>
<keyword evidence="3" id="KW-0472">Membrane</keyword>
<evidence type="ECO:0000256" key="3">
    <source>
        <dbReference type="SAM" id="Phobius"/>
    </source>
</evidence>
<name>A0A4P6JLD6_KTERU</name>
<organism evidence="5 6">
    <name type="scientific">Ktedonosporobacter rubrisoli</name>
    <dbReference type="NCBI Taxonomy" id="2509675"/>
    <lineage>
        <taxon>Bacteria</taxon>
        <taxon>Bacillati</taxon>
        <taxon>Chloroflexota</taxon>
        <taxon>Ktedonobacteria</taxon>
        <taxon>Ktedonobacterales</taxon>
        <taxon>Ktedonosporobacteraceae</taxon>
        <taxon>Ktedonosporobacter</taxon>
    </lineage>
</organism>
<dbReference type="AlphaFoldDB" id="A0A4P6JLD6"/>